<reference evidence="5 6" key="1">
    <citation type="journal article" date="2024" name="BMC Genomics">
        <title>De novo assembly and annotation of Popillia japonica's genome with initial clues to its potential as an invasive pest.</title>
        <authorList>
            <person name="Cucini C."/>
            <person name="Boschi S."/>
            <person name="Funari R."/>
            <person name="Cardaioli E."/>
            <person name="Iannotti N."/>
            <person name="Marturano G."/>
            <person name="Paoli F."/>
            <person name="Bruttini M."/>
            <person name="Carapelli A."/>
            <person name="Frati F."/>
            <person name="Nardi F."/>
        </authorList>
    </citation>
    <scope>NUCLEOTIDE SEQUENCE [LARGE SCALE GENOMIC DNA]</scope>
    <source>
        <strain evidence="5">DMR45628</strain>
    </source>
</reference>
<sequence length="169" mass="18621">MMSVVRSNALKHVVSQAIKINSRSISTTSTLNATFKVQDDKDFSEKVENSKDPVIVDFFATWCGPCKALEPRLDSVVAKRNGKITLAKVDVDSLGEVAAKYEVNMLRLNGKITLAKVDVDSLGEVAAKYEVGTIPALVVFRNGKVHDRLIGLQDEDKLSMWVDKVLDIK</sequence>
<feature type="domain" description="Thioredoxin" evidence="4">
    <location>
        <begin position="24"/>
        <end position="167"/>
    </location>
</feature>
<keyword evidence="3" id="KW-1015">Disulfide bond</keyword>
<keyword evidence="1" id="KW-0813">Transport</keyword>
<dbReference type="AlphaFoldDB" id="A0AAW1KLI0"/>
<keyword evidence="6" id="KW-1185">Reference proteome</keyword>
<gene>
    <name evidence="5" type="ORF">QE152_g22084</name>
</gene>
<comment type="caution">
    <text evidence="5">The sequence shown here is derived from an EMBL/GenBank/DDBJ whole genome shotgun (WGS) entry which is preliminary data.</text>
</comment>
<evidence type="ECO:0000256" key="2">
    <source>
        <dbReference type="ARBA" id="ARBA00022982"/>
    </source>
</evidence>
<dbReference type="PROSITE" id="PS51352">
    <property type="entry name" value="THIOREDOXIN_2"/>
    <property type="match status" value="1"/>
</dbReference>
<dbReference type="Pfam" id="PF00085">
    <property type="entry name" value="Thioredoxin"/>
    <property type="match status" value="2"/>
</dbReference>
<dbReference type="PANTHER" id="PTHR45663">
    <property type="entry name" value="GEO12009P1"/>
    <property type="match status" value="1"/>
</dbReference>
<dbReference type="SUPFAM" id="SSF52833">
    <property type="entry name" value="Thioredoxin-like"/>
    <property type="match status" value="1"/>
</dbReference>
<organism evidence="5 6">
    <name type="scientific">Popillia japonica</name>
    <name type="common">Japanese beetle</name>
    <dbReference type="NCBI Taxonomy" id="7064"/>
    <lineage>
        <taxon>Eukaryota</taxon>
        <taxon>Metazoa</taxon>
        <taxon>Ecdysozoa</taxon>
        <taxon>Arthropoda</taxon>
        <taxon>Hexapoda</taxon>
        <taxon>Insecta</taxon>
        <taxon>Pterygota</taxon>
        <taxon>Neoptera</taxon>
        <taxon>Endopterygota</taxon>
        <taxon>Coleoptera</taxon>
        <taxon>Polyphaga</taxon>
        <taxon>Scarabaeiformia</taxon>
        <taxon>Scarabaeidae</taxon>
        <taxon>Rutelinae</taxon>
        <taxon>Popillia</taxon>
    </lineage>
</organism>
<dbReference type="PRINTS" id="PR00421">
    <property type="entry name" value="THIOREDOXIN"/>
</dbReference>
<dbReference type="GO" id="GO:0015035">
    <property type="term" value="F:protein-disulfide reductase activity"/>
    <property type="evidence" value="ECO:0007669"/>
    <property type="project" value="TreeGrafter"/>
</dbReference>
<dbReference type="GO" id="GO:0005737">
    <property type="term" value="C:cytoplasm"/>
    <property type="evidence" value="ECO:0007669"/>
    <property type="project" value="TreeGrafter"/>
</dbReference>
<name>A0AAW1KLI0_POPJA</name>
<proteinExistence type="predicted"/>
<accession>A0AAW1KLI0</accession>
<dbReference type="InterPro" id="IPR036249">
    <property type="entry name" value="Thioredoxin-like_sf"/>
</dbReference>
<evidence type="ECO:0000313" key="6">
    <source>
        <dbReference type="Proteomes" id="UP001458880"/>
    </source>
</evidence>
<dbReference type="InterPro" id="IPR017937">
    <property type="entry name" value="Thioredoxin_CS"/>
</dbReference>
<dbReference type="Proteomes" id="UP001458880">
    <property type="component" value="Unassembled WGS sequence"/>
</dbReference>
<dbReference type="Gene3D" id="3.40.30.10">
    <property type="entry name" value="Glutaredoxin"/>
    <property type="match status" value="2"/>
</dbReference>
<evidence type="ECO:0000259" key="4">
    <source>
        <dbReference type="PROSITE" id="PS51352"/>
    </source>
</evidence>
<dbReference type="CDD" id="cd02947">
    <property type="entry name" value="TRX_family"/>
    <property type="match status" value="1"/>
</dbReference>
<keyword evidence="2" id="KW-0249">Electron transport</keyword>
<dbReference type="PANTHER" id="PTHR45663:SF11">
    <property type="entry name" value="GEO12009P1"/>
    <property type="match status" value="1"/>
</dbReference>
<evidence type="ECO:0000256" key="3">
    <source>
        <dbReference type="ARBA" id="ARBA00023157"/>
    </source>
</evidence>
<dbReference type="InterPro" id="IPR013766">
    <property type="entry name" value="Thioredoxin_domain"/>
</dbReference>
<dbReference type="PROSITE" id="PS00194">
    <property type="entry name" value="THIOREDOXIN_1"/>
    <property type="match status" value="1"/>
</dbReference>
<dbReference type="EMBL" id="JASPKY010000210">
    <property type="protein sequence ID" value="KAK9720441.1"/>
    <property type="molecule type" value="Genomic_DNA"/>
</dbReference>
<protein>
    <submittedName>
        <fullName evidence="5">Thioredoxin</fullName>
    </submittedName>
</protein>
<evidence type="ECO:0000313" key="5">
    <source>
        <dbReference type="EMBL" id="KAK9720441.1"/>
    </source>
</evidence>
<evidence type="ECO:0000256" key="1">
    <source>
        <dbReference type="ARBA" id="ARBA00022448"/>
    </source>
</evidence>